<dbReference type="InterPro" id="IPR001753">
    <property type="entry name" value="Enoyl-CoA_hydra/iso"/>
</dbReference>
<organism evidence="2 3">
    <name type="scientific">Chitinimonas taiwanensis DSM 18899</name>
    <dbReference type="NCBI Taxonomy" id="1121279"/>
    <lineage>
        <taxon>Bacteria</taxon>
        <taxon>Pseudomonadati</taxon>
        <taxon>Pseudomonadota</taxon>
        <taxon>Betaproteobacteria</taxon>
        <taxon>Neisseriales</taxon>
        <taxon>Chitinibacteraceae</taxon>
        <taxon>Chitinimonas</taxon>
    </lineage>
</organism>
<name>A0A1K2HBT1_9NEIS</name>
<dbReference type="RefSeq" id="WP_072427710.1">
    <property type="nucleotide sequence ID" value="NZ_FPKR01000004.1"/>
</dbReference>
<dbReference type="SUPFAM" id="SSF52096">
    <property type="entry name" value="ClpP/crotonase"/>
    <property type="match status" value="1"/>
</dbReference>
<dbReference type="InterPro" id="IPR051683">
    <property type="entry name" value="Enoyl-CoA_Hydratase/Isomerase"/>
</dbReference>
<sequence>MSKSLDIKISNTGIATLTLNRPERHNAFDDELIVEMTEVLEQLAANPQARVLLLTGAGKSFSAGADLGWMKRMASYGEAENLADAQKLAKLMHTLDTLNMPTVAAVQGPAYGGGVGLVACCDMVFAAPEAQFSLTEVKLGLIPAVISPYVIRKIGAGQARRYFLSGERFSSAIAQKIGLVHELAPQDEVAVLATSWATQLLNNGPLSMAAAKRLVAEVADKPICSELTGLCAQRIAAQRVSAEGQEGLTAFLEKRPPNWVKH</sequence>
<dbReference type="GO" id="GO:0008300">
    <property type="term" value="P:isoprenoid catabolic process"/>
    <property type="evidence" value="ECO:0007669"/>
    <property type="project" value="TreeGrafter"/>
</dbReference>
<dbReference type="InterPro" id="IPR029045">
    <property type="entry name" value="ClpP/crotonase-like_dom_sf"/>
</dbReference>
<dbReference type="GO" id="GO:0003824">
    <property type="term" value="F:catalytic activity"/>
    <property type="evidence" value="ECO:0007669"/>
    <property type="project" value="UniProtKB-ARBA"/>
</dbReference>
<dbReference type="EMBL" id="FPKR01000004">
    <property type="protein sequence ID" value="SFZ74230.1"/>
    <property type="molecule type" value="Genomic_DNA"/>
</dbReference>
<dbReference type="PANTHER" id="PTHR42964:SF1">
    <property type="entry name" value="POLYKETIDE BIOSYNTHESIS ENOYL-COA HYDRATASE PKSH-RELATED"/>
    <property type="match status" value="1"/>
</dbReference>
<evidence type="ECO:0000313" key="3">
    <source>
        <dbReference type="Proteomes" id="UP000186513"/>
    </source>
</evidence>
<dbReference type="STRING" id="1121279.SAMN02745887_01173"/>
<protein>
    <submittedName>
        <fullName evidence="2">Methylglutaconyl-CoA hydratase</fullName>
    </submittedName>
</protein>
<accession>A0A1K2HBT1</accession>
<gene>
    <name evidence="2" type="ORF">SAMN02745887_01173</name>
</gene>
<dbReference type="Pfam" id="PF00378">
    <property type="entry name" value="ECH_1"/>
    <property type="match status" value="1"/>
</dbReference>
<evidence type="ECO:0000256" key="1">
    <source>
        <dbReference type="ARBA" id="ARBA00005254"/>
    </source>
</evidence>
<dbReference type="Gene3D" id="1.10.12.10">
    <property type="entry name" value="Lyase 2-enoyl-coa Hydratase, Chain A, domain 2"/>
    <property type="match status" value="1"/>
</dbReference>
<dbReference type="Gene3D" id="3.90.226.10">
    <property type="entry name" value="2-enoyl-CoA Hydratase, Chain A, domain 1"/>
    <property type="match status" value="1"/>
</dbReference>
<dbReference type="AlphaFoldDB" id="A0A1K2HBT1"/>
<evidence type="ECO:0000313" key="2">
    <source>
        <dbReference type="EMBL" id="SFZ74230.1"/>
    </source>
</evidence>
<reference evidence="2 3" key="1">
    <citation type="submission" date="2016-11" db="EMBL/GenBank/DDBJ databases">
        <authorList>
            <person name="Jaros S."/>
            <person name="Januszkiewicz K."/>
            <person name="Wedrychowicz H."/>
        </authorList>
    </citation>
    <scope>NUCLEOTIDE SEQUENCE [LARGE SCALE GENOMIC DNA]</scope>
    <source>
        <strain evidence="2 3">DSM 18899</strain>
    </source>
</reference>
<dbReference type="OrthoDB" id="9807606at2"/>
<proteinExistence type="inferred from homology"/>
<keyword evidence="3" id="KW-1185">Reference proteome</keyword>
<dbReference type="InterPro" id="IPR014748">
    <property type="entry name" value="Enoyl-CoA_hydra_C"/>
</dbReference>
<dbReference type="CDD" id="cd06558">
    <property type="entry name" value="crotonase-like"/>
    <property type="match status" value="1"/>
</dbReference>
<comment type="similarity">
    <text evidence="1">Belongs to the enoyl-CoA hydratase/isomerase family.</text>
</comment>
<dbReference type="Proteomes" id="UP000186513">
    <property type="component" value="Unassembled WGS sequence"/>
</dbReference>
<dbReference type="PANTHER" id="PTHR42964">
    <property type="entry name" value="ENOYL-COA HYDRATASE"/>
    <property type="match status" value="1"/>
</dbReference>